<protein>
    <recommendedName>
        <fullName evidence="2">Myb/SANT-like domain-containing protein</fullName>
    </recommendedName>
</protein>
<reference evidence="3 4" key="1">
    <citation type="journal article" date="2018" name="Evol. Lett.">
        <title>Horizontal gene cluster transfer increased hallucinogenic mushroom diversity.</title>
        <authorList>
            <person name="Reynolds H.T."/>
            <person name="Vijayakumar V."/>
            <person name="Gluck-Thaler E."/>
            <person name="Korotkin H.B."/>
            <person name="Matheny P.B."/>
            <person name="Slot J.C."/>
        </authorList>
    </citation>
    <scope>NUCLEOTIDE SEQUENCE [LARGE SCALE GENOMIC DNA]</scope>
    <source>
        <strain evidence="3 4">SRW20</strain>
    </source>
</reference>
<dbReference type="InterPro" id="IPR024752">
    <property type="entry name" value="Myb/SANT-like_dom"/>
</dbReference>
<dbReference type="PANTHER" id="PTHR47584:SF14">
    <property type="entry name" value="L10-INTERACTING MYB DOMAIN-CONTAINING PROTEIN-LIKE"/>
    <property type="match status" value="1"/>
</dbReference>
<gene>
    <name evidence="3" type="ORF">CVT26_006439</name>
</gene>
<dbReference type="AlphaFoldDB" id="A0A409Y221"/>
<organism evidence="3 4">
    <name type="scientific">Gymnopilus dilepis</name>
    <dbReference type="NCBI Taxonomy" id="231916"/>
    <lineage>
        <taxon>Eukaryota</taxon>
        <taxon>Fungi</taxon>
        <taxon>Dikarya</taxon>
        <taxon>Basidiomycota</taxon>
        <taxon>Agaricomycotina</taxon>
        <taxon>Agaricomycetes</taxon>
        <taxon>Agaricomycetidae</taxon>
        <taxon>Agaricales</taxon>
        <taxon>Agaricineae</taxon>
        <taxon>Hymenogastraceae</taxon>
        <taxon>Gymnopilus</taxon>
    </lineage>
</organism>
<evidence type="ECO:0000313" key="4">
    <source>
        <dbReference type="Proteomes" id="UP000284706"/>
    </source>
</evidence>
<dbReference type="OrthoDB" id="3186724at2759"/>
<sequence>MSPQHASWTSAEESAFVDFLFEHRAEAGDGGNFKATTFQKALTHIAPFFKRGAAKSVKNLRNKWNNFRRVYRVIQAIKLVSGWVWDDTTGATITVDTAASWDDYVKKHPEAKPFRNKGWPYFSKISHILPSTAAGANIFHPTTDPDNSSERSSSPDPGSTPPDSSEVNDTESSDREATPPPPSRPTFQKRAREAATPSQPPAKRVRASQGAAALQSMSASIADFGTAISAALAPPPPPAFDPSPVRRTAAVAAVLRLEADWLSTRERVTLIDFLRSDRTATEIYLALDEADVRKEWVRCQLEKLGIIV</sequence>
<keyword evidence="4" id="KW-1185">Reference proteome</keyword>
<comment type="caution">
    <text evidence="3">The sequence shown here is derived from an EMBL/GenBank/DDBJ whole genome shotgun (WGS) entry which is preliminary data.</text>
</comment>
<evidence type="ECO:0000256" key="1">
    <source>
        <dbReference type="SAM" id="MobiDB-lite"/>
    </source>
</evidence>
<accession>A0A409Y221</accession>
<feature type="compositionally biased region" description="Low complexity" evidence="1">
    <location>
        <begin position="144"/>
        <end position="165"/>
    </location>
</feature>
<dbReference type="STRING" id="231916.A0A409Y221"/>
<dbReference type="Pfam" id="PF12776">
    <property type="entry name" value="Myb_DNA-bind_3"/>
    <property type="match status" value="1"/>
</dbReference>
<feature type="domain" description="Myb/SANT-like" evidence="2">
    <location>
        <begin position="7"/>
        <end position="104"/>
    </location>
</feature>
<evidence type="ECO:0000313" key="3">
    <source>
        <dbReference type="EMBL" id="PPQ97013.1"/>
    </source>
</evidence>
<feature type="region of interest" description="Disordered" evidence="1">
    <location>
        <begin position="135"/>
        <end position="211"/>
    </location>
</feature>
<proteinExistence type="predicted"/>
<dbReference type="PANTHER" id="PTHR47584">
    <property type="match status" value="1"/>
</dbReference>
<dbReference type="EMBL" id="NHYE01001300">
    <property type="protein sequence ID" value="PPQ97013.1"/>
    <property type="molecule type" value="Genomic_DNA"/>
</dbReference>
<name>A0A409Y221_9AGAR</name>
<dbReference type="InParanoid" id="A0A409Y221"/>
<evidence type="ECO:0000259" key="2">
    <source>
        <dbReference type="Pfam" id="PF12776"/>
    </source>
</evidence>
<dbReference type="InterPro" id="IPR045026">
    <property type="entry name" value="LIMYB"/>
</dbReference>
<dbReference type="Proteomes" id="UP000284706">
    <property type="component" value="Unassembled WGS sequence"/>
</dbReference>